<name>A0A7K1XWP8_9SPHI</name>
<dbReference type="Gene3D" id="2.120.10.30">
    <property type="entry name" value="TolB, C-terminal domain"/>
    <property type="match status" value="1"/>
</dbReference>
<dbReference type="Pfam" id="PF04389">
    <property type="entry name" value="Peptidase_M28"/>
    <property type="match status" value="1"/>
</dbReference>
<reference evidence="2 3" key="1">
    <citation type="submission" date="2019-11" db="EMBL/GenBank/DDBJ databases">
        <title>Pedobacter sp. HMF7056 Genome sequencing and assembly.</title>
        <authorList>
            <person name="Kang H."/>
            <person name="Kim H."/>
            <person name="Joh K."/>
        </authorList>
    </citation>
    <scope>NUCLEOTIDE SEQUENCE [LARGE SCALE GENOMIC DNA]</scope>
    <source>
        <strain evidence="2 3">HMF7056</strain>
    </source>
</reference>
<keyword evidence="2" id="KW-0378">Hydrolase</keyword>
<accession>A0A7K1XWP8</accession>
<evidence type="ECO:0000259" key="1">
    <source>
        <dbReference type="Pfam" id="PF04389"/>
    </source>
</evidence>
<dbReference type="RefSeq" id="WP_160906404.1">
    <property type="nucleotide sequence ID" value="NZ_WVHS01000002.1"/>
</dbReference>
<organism evidence="2 3">
    <name type="scientific">Hufsiella ginkgonis</name>
    <dbReference type="NCBI Taxonomy" id="2695274"/>
    <lineage>
        <taxon>Bacteria</taxon>
        <taxon>Pseudomonadati</taxon>
        <taxon>Bacteroidota</taxon>
        <taxon>Sphingobacteriia</taxon>
        <taxon>Sphingobacteriales</taxon>
        <taxon>Sphingobacteriaceae</taxon>
        <taxon>Hufsiella</taxon>
    </lineage>
</organism>
<evidence type="ECO:0000313" key="3">
    <source>
        <dbReference type="Proteomes" id="UP000451233"/>
    </source>
</evidence>
<dbReference type="PANTHER" id="PTHR12147">
    <property type="entry name" value="METALLOPEPTIDASE M28 FAMILY MEMBER"/>
    <property type="match status" value="1"/>
</dbReference>
<dbReference type="SUPFAM" id="SSF53187">
    <property type="entry name" value="Zn-dependent exopeptidases"/>
    <property type="match status" value="1"/>
</dbReference>
<dbReference type="GO" id="GO:0008235">
    <property type="term" value="F:metalloexopeptidase activity"/>
    <property type="evidence" value="ECO:0007669"/>
    <property type="project" value="InterPro"/>
</dbReference>
<dbReference type="AlphaFoldDB" id="A0A7K1XWP8"/>
<comment type="caution">
    <text evidence="2">The sequence shown here is derived from an EMBL/GenBank/DDBJ whole genome shotgun (WGS) entry which is preliminary data.</text>
</comment>
<proteinExistence type="predicted"/>
<dbReference type="Gene3D" id="3.40.630.10">
    <property type="entry name" value="Zn peptidases"/>
    <property type="match status" value="1"/>
</dbReference>
<dbReference type="InterPro" id="IPR007484">
    <property type="entry name" value="Peptidase_M28"/>
</dbReference>
<dbReference type="SUPFAM" id="SSF69304">
    <property type="entry name" value="Tricorn protease N-terminal domain"/>
    <property type="match status" value="1"/>
</dbReference>
<keyword evidence="3" id="KW-1185">Reference proteome</keyword>
<feature type="domain" description="Peptidase M28" evidence="1">
    <location>
        <begin position="565"/>
        <end position="754"/>
    </location>
</feature>
<dbReference type="EMBL" id="WVHS01000002">
    <property type="protein sequence ID" value="MXV15405.1"/>
    <property type="molecule type" value="Genomic_DNA"/>
</dbReference>
<dbReference type="InterPro" id="IPR045175">
    <property type="entry name" value="M28_fam"/>
</dbReference>
<dbReference type="GO" id="GO:0006508">
    <property type="term" value="P:proteolysis"/>
    <property type="evidence" value="ECO:0007669"/>
    <property type="project" value="InterPro"/>
</dbReference>
<evidence type="ECO:0000313" key="2">
    <source>
        <dbReference type="EMBL" id="MXV15405.1"/>
    </source>
</evidence>
<gene>
    <name evidence="2" type="ORF">GS398_08835</name>
</gene>
<dbReference type="PANTHER" id="PTHR12147:SF26">
    <property type="entry name" value="PEPTIDASE M28 DOMAIN-CONTAINING PROTEIN"/>
    <property type="match status" value="1"/>
</dbReference>
<protein>
    <submittedName>
        <fullName evidence="2">M20/M25/M40 family metallo-hydrolase</fullName>
    </submittedName>
</protein>
<sequence>MRLPVTIALCLLFISSRGQNPAKTFPEAEDNWKQGKYIEALTGFKQVLNGRDGEAWLDRIALTTGELYQVNELSADGKLARFSPDGSYAIFEKIENGRDISVYYSIAGRKTGIIEGKNLLIGNGQLVFLRTIPTDSLTAAAKRRDEQLKTIGNDPTRRAQVNNAYNKLAAAQTFLFSYDLKKKKTVQLLPKGYLVSELVAGPGLNNLYLLALKEGNAYPAVYKLALEDRKVTELVTGKNFPGGLQVSPAGDKLLFEYLPRFAYAASDVKPERAEGTVLVDLADQSIKQFPGRIAAVNAAFTRFMYLVKDDAQNILAVTNTDNFKLEVVYTTDKLIADPVFSPDGSKAALAVKLLDDYEIFTVDLATKQATRITSEIQHDRLPVFIGNDRLMAAKGEPRHRRSYLYDLKTGESIKLFHNNTVRTLVPEYDWEPDVSGRYVLVTAERDGNTISPERGVYLADLGQKVTKTEVLARIEADIKAETDLRTRGEASYAKIAELVRSVTSQASVHRVYDYENSLFKFGSKHITQPGNNKAAEYLFDQYKSFGYEPQYQWFTPRASTAKTANVFAVLKGTVNPEIVYVVSSHYDSVVIGPGADDDASGTAALLEAARILADHPMPCTIIFASFTAEEAGLQGSREFVRQAQANHMQIAGALNNDMIGWANDSRLDNTIRYSNPGIRDIQHAAAFLFTNMVTYDVVYYKSTDAQSYYDAYGDIVGGIGSYPVLGSPYYHQWNDFLETINHQLVIEVAKTTAATLMLLASSPSRLKGVAAHKEEDGSYKVSWQASPEKDVTGYIVRYTDAKGKKEQVAVKGLSVTLNAAAAKSLVEVKAVNQREMQGWDWARVEL</sequence>
<dbReference type="Proteomes" id="UP000451233">
    <property type="component" value="Unassembled WGS sequence"/>
</dbReference>
<dbReference type="InterPro" id="IPR011042">
    <property type="entry name" value="6-blade_b-propeller_TolB-like"/>
</dbReference>